<dbReference type="GO" id="GO:0003700">
    <property type="term" value="F:DNA-binding transcription factor activity"/>
    <property type="evidence" value="ECO:0007669"/>
    <property type="project" value="InterPro"/>
</dbReference>
<dbReference type="EMBL" id="WWEO01000036">
    <property type="protein sequence ID" value="NCD68231.1"/>
    <property type="molecule type" value="Genomic_DNA"/>
</dbReference>
<keyword evidence="2" id="KW-0238">DNA-binding</keyword>
<sequence>MFTYAEIETQKNFSNYVRKFWVLDNVASPLYSAGKYTLPNGCFTLAFVSGGGLIWENEYGTKHIDAGIYLIGQTTKRLKVSLLPHTKAIMAQLNPWAASLITALPLSELTDDFLSLEELDKRCYTKLIDVEQLDQDAVVAKFYEVFGPRFNAYSNNTDLLQALCNRFAADVVSPSLTMGDVASYAGYSKRYIEKKFDNHIGLSPKGFHSILRMRGVINDLDKNELSLTELCYKYGYYDQSHFIKSYSKIMGSRPTGFNSDQYILPISFKR</sequence>
<dbReference type="InterPro" id="IPR009057">
    <property type="entry name" value="Homeodomain-like_sf"/>
</dbReference>
<dbReference type="Pfam" id="PF12833">
    <property type="entry name" value="HTH_18"/>
    <property type="match status" value="1"/>
</dbReference>
<protein>
    <submittedName>
        <fullName evidence="5">Helix-turn-helix domain-containing protein</fullName>
    </submittedName>
</protein>
<dbReference type="InterPro" id="IPR050204">
    <property type="entry name" value="AraC_XylS_family_regulators"/>
</dbReference>
<evidence type="ECO:0000313" key="5">
    <source>
        <dbReference type="EMBL" id="NCD68231.1"/>
    </source>
</evidence>
<dbReference type="RefSeq" id="WP_166584252.1">
    <property type="nucleotide sequence ID" value="NZ_WWEO01000036.1"/>
</dbReference>
<reference evidence="5" key="1">
    <citation type="submission" date="2020-01" db="EMBL/GenBank/DDBJ databases">
        <authorList>
            <person name="Seo Y.L."/>
        </authorList>
    </citation>
    <scope>NUCLEOTIDE SEQUENCE</scope>
    <source>
        <strain evidence="5">R11</strain>
    </source>
</reference>
<dbReference type="SUPFAM" id="SSF46689">
    <property type="entry name" value="Homeodomain-like"/>
    <property type="match status" value="1"/>
</dbReference>
<evidence type="ECO:0000313" key="6">
    <source>
        <dbReference type="Proteomes" id="UP000638732"/>
    </source>
</evidence>
<gene>
    <name evidence="5" type="ORF">GSY63_02540</name>
</gene>
<evidence type="ECO:0000256" key="2">
    <source>
        <dbReference type="ARBA" id="ARBA00023125"/>
    </source>
</evidence>
<dbReference type="Proteomes" id="UP000638732">
    <property type="component" value="Unassembled WGS sequence"/>
</dbReference>
<feature type="domain" description="HTH araC/xylS-type" evidence="4">
    <location>
        <begin position="161"/>
        <end position="260"/>
    </location>
</feature>
<keyword evidence="6" id="KW-1185">Reference proteome</keyword>
<dbReference type="Pfam" id="PF20240">
    <property type="entry name" value="DUF6597"/>
    <property type="match status" value="1"/>
</dbReference>
<dbReference type="PROSITE" id="PS01124">
    <property type="entry name" value="HTH_ARAC_FAMILY_2"/>
    <property type="match status" value="1"/>
</dbReference>
<dbReference type="InterPro" id="IPR046532">
    <property type="entry name" value="DUF6597"/>
</dbReference>
<dbReference type="PANTHER" id="PTHR46796:SF13">
    <property type="entry name" value="HTH-TYPE TRANSCRIPTIONAL ACTIVATOR RHAS"/>
    <property type="match status" value="1"/>
</dbReference>
<evidence type="ECO:0000259" key="4">
    <source>
        <dbReference type="PROSITE" id="PS01124"/>
    </source>
</evidence>
<evidence type="ECO:0000256" key="1">
    <source>
        <dbReference type="ARBA" id="ARBA00023015"/>
    </source>
</evidence>
<dbReference type="AlphaFoldDB" id="A0A966DSE0"/>
<dbReference type="PANTHER" id="PTHR46796">
    <property type="entry name" value="HTH-TYPE TRANSCRIPTIONAL ACTIVATOR RHAS-RELATED"/>
    <property type="match status" value="1"/>
</dbReference>
<keyword evidence="3" id="KW-0804">Transcription</keyword>
<dbReference type="GO" id="GO:0043565">
    <property type="term" value="F:sequence-specific DNA binding"/>
    <property type="evidence" value="ECO:0007669"/>
    <property type="project" value="InterPro"/>
</dbReference>
<accession>A0A966DSE0</accession>
<dbReference type="Gene3D" id="1.10.10.60">
    <property type="entry name" value="Homeodomain-like"/>
    <property type="match status" value="1"/>
</dbReference>
<evidence type="ECO:0000256" key="3">
    <source>
        <dbReference type="ARBA" id="ARBA00023163"/>
    </source>
</evidence>
<name>A0A966DSE0_9SPHI</name>
<organism evidence="5 6">
    <name type="scientific">Mucilaginibacter agri</name>
    <dbReference type="NCBI Taxonomy" id="2695265"/>
    <lineage>
        <taxon>Bacteria</taxon>
        <taxon>Pseudomonadati</taxon>
        <taxon>Bacteroidota</taxon>
        <taxon>Sphingobacteriia</taxon>
        <taxon>Sphingobacteriales</taxon>
        <taxon>Sphingobacteriaceae</taxon>
        <taxon>Mucilaginibacter</taxon>
    </lineage>
</organism>
<keyword evidence="1" id="KW-0805">Transcription regulation</keyword>
<dbReference type="SMART" id="SM00342">
    <property type="entry name" value="HTH_ARAC"/>
    <property type="match status" value="1"/>
</dbReference>
<proteinExistence type="predicted"/>
<dbReference type="InterPro" id="IPR018060">
    <property type="entry name" value="HTH_AraC"/>
</dbReference>
<reference evidence="5" key="2">
    <citation type="submission" date="2020-10" db="EMBL/GenBank/DDBJ databases">
        <title>Mucilaginibacter sp. nov., isolated from soil.</title>
        <authorList>
            <person name="Jeon C.O."/>
        </authorList>
    </citation>
    <scope>NUCLEOTIDE SEQUENCE</scope>
    <source>
        <strain evidence="5">R11</strain>
    </source>
</reference>
<comment type="caution">
    <text evidence="5">The sequence shown here is derived from an EMBL/GenBank/DDBJ whole genome shotgun (WGS) entry which is preliminary data.</text>
</comment>